<dbReference type="Proteomes" id="UP000238523">
    <property type="component" value="Plasmid pRLN4"/>
</dbReference>
<reference evidence="1 2" key="1">
    <citation type="submission" date="2017-11" db="EMBL/GenBank/DDBJ databases">
        <title>Complete genome of Rhizobium leguminosarum Norway, an ineffective micro-symbiont.</title>
        <authorList>
            <person name="Hoffrichter A."/>
            <person name="Liang J."/>
            <person name="Brachmann A."/>
            <person name="Marin M."/>
        </authorList>
    </citation>
    <scope>NUCLEOTIDE SEQUENCE [LARGE SCALE GENOMIC DNA]</scope>
    <source>
        <strain evidence="1 2">Norway</strain>
        <plasmid evidence="2">Plasmid prln4</plasmid>
    </source>
</reference>
<organism evidence="1 2">
    <name type="scientific">Rhizobium leguminosarum</name>
    <dbReference type="NCBI Taxonomy" id="384"/>
    <lineage>
        <taxon>Bacteria</taxon>
        <taxon>Pseudomonadati</taxon>
        <taxon>Pseudomonadota</taxon>
        <taxon>Alphaproteobacteria</taxon>
        <taxon>Hyphomicrobiales</taxon>
        <taxon>Rhizobiaceae</taxon>
        <taxon>Rhizobium/Agrobacterium group</taxon>
        <taxon>Rhizobium</taxon>
    </lineage>
</organism>
<dbReference type="AlphaFoldDB" id="A0A2K9ZHT1"/>
<dbReference type="PANTHER" id="PTHR36848:SF2">
    <property type="entry name" value="SECRETED PROTEIN"/>
    <property type="match status" value="1"/>
</dbReference>
<dbReference type="InterPro" id="IPR053161">
    <property type="entry name" value="Ulvan_degrading_GH"/>
</dbReference>
<dbReference type="SUPFAM" id="SSF49785">
    <property type="entry name" value="Galactose-binding domain-like"/>
    <property type="match status" value="1"/>
</dbReference>
<gene>
    <name evidence="1" type="ORF">CUJ84_pRLN4000018</name>
</gene>
<accession>A0A2K9ZHT1</accession>
<dbReference type="EMBL" id="CP025016">
    <property type="protein sequence ID" value="AUW47730.1"/>
    <property type="molecule type" value="Genomic_DNA"/>
</dbReference>
<dbReference type="RefSeq" id="WP_245457665.1">
    <property type="nucleotide sequence ID" value="NZ_CP025016.1"/>
</dbReference>
<evidence type="ECO:0000313" key="1">
    <source>
        <dbReference type="EMBL" id="AUW47730.1"/>
    </source>
</evidence>
<keyword evidence="1" id="KW-0614">Plasmid</keyword>
<evidence type="ECO:0000313" key="2">
    <source>
        <dbReference type="Proteomes" id="UP000238523"/>
    </source>
</evidence>
<dbReference type="Gene3D" id="2.60.120.260">
    <property type="entry name" value="Galactose-binding domain-like"/>
    <property type="match status" value="1"/>
</dbReference>
<name>A0A2K9ZHT1_RHILE</name>
<protein>
    <submittedName>
        <fullName evidence="1">Carbohydrate-binding protein</fullName>
    </submittedName>
</protein>
<proteinExistence type="predicted"/>
<dbReference type="PANTHER" id="PTHR36848">
    <property type="entry name" value="DNA-BINDING PROTEIN (PUTATIVE SECRETED PROTEIN)-RELATED"/>
    <property type="match status" value="1"/>
</dbReference>
<geneLocation type="plasmid" evidence="2">
    <name>prln4</name>
</geneLocation>
<dbReference type="InterPro" id="IPR008979">
    <property type="entry name" value="Galactose-bd-like_sf"/>
</dbReference>
<sequence length="914" mass="100212">MCDHVNAKGFGNVHTHASSDVAALTDPQNKNRALFENPTAPFRPSAYWFWHSIPDEAVCRAQLTDFRAKGIGTILIQARLSLPREDYLSPPYLAAYRVAARIAGDLGLKLGIYDDYNWISGHAGGRTVADCDALRERHLFWSSAASSQGSISGIHPPFVEKMGPDILGWQYEAGRVEWCDWTVEAAVLHPLSGIESLDAISDVTAHTVIAASDAVSCTYAFDGRIKDGQALTVFISARSSTSRLINYLLPQAAERFIEVGLDPLLQTLEGLLPDPVGFVFYDQPAAGFYRWDQLSGDLGNSLLFASTLRETMARRSDASFAKILLALLHDIGSDTLRLRAQFYAGYSALMNEAFFGTLRRWSDTNGIALTGHEILPHIASWSLNGGFTSIDPRVAPAVDFFGIDAYRHETAVDSNNFGAQLAPKLGDSVARSNGRSRCMVETYASAERTPRRAAGQWELTLETARAQAIRLHCLGMRQFVWHGVYQTDGRDDDPTPFVNPRFDFAPGINFEPWWSYHDLFADETARISAFIEPAKPHTPVAILYPLYTAFAQGPRHDHATHIGAWCEQLLAQGCDFMFVSEADLARATIADGKLLASGLVFDAVVLPSVTVLETVNALRALEAFKTAGGAIWSSGERLSVTCDGDAPITPPEVSAHIEGHPESRDIATLVSSLPSCGPQIENRWGRMPWRWIGYEADGWWRIVLFNDGSDDLAIEISYGDGFECEEWSPADGAIHAPATLKRSLVLLKPQEVRCIRVRKASEFMAGNGALQAVPIPDPVETISLADGWSFSPGPDADFQSISVSAGWETQGFEDFSGFGIYRCQLTITTQADWVLELPKVETAVTAFLDGSEIGRRAWRPYHFTLGRLSPGTHTLELHVANTAANRYYSDTPYLGDTADKSGLTAVPKLVPLSN</sequence>